<dbReference type="AlphaFoldDB" id="A0A6A5ZLK1"/>
<name>A0A6A5ZLK1_9PLEO</name>
<evidence type="ECO:0000256" key="1">
    <source>
        <dbReference type="SAM" id="SignalP"/>
    </source>
</evidence>
<keyword evidence="1" id="KW-0732">Signal</keyword>
<evidence type="ECO:0000313" key="3">
    <source>
        <dbReference type="Proteomes" id="UP000799770"/>
    </source>
</evidence>
<dbReference type="Pfam" id="PF21691">
    <property type="entry name" value="LDL"/>
    <property type="match status" value="1"/>
</dbReference>
<proteinExistence type="predicted"/>
<keyword evidence="3" id="KW-1185">Reference proteome</keyword>
<gene>
    <name evidence="2" type="ORF">BDV96DRAFT_671576</name>
</gene>
<evidence type="ECO:0000313" key="2">
    <source>
        <dbReference type="EMBL" id="KAF2120520.1"/>
    </source>
</evidence>
<dbReference type="OrthoDB" id="4216327at2759"/>
<feature type="signal peptide" evidence="1">
    <location>
        <begin position="1"/>
        <end position="25"/>
    </location>
</feature>
<dbReference type="InterPro" id="IPR048508">
    <property type="entry name" value="LDL"/>
</dbReference>
<sequence>MPISKPSLLQIFSVVLATGVSLAVAADCSGNYPQHSPDDSWIARQAYCGGGLWQTSSSFVANGVTIGNTNPGANNQQVCWDALENIISQCRLGGFGYGVYRYNGVSYYMFM</sequence>
<reference evidence="2" key="1">
    <citation type="journal article" date="2020" name="Stud. Mycol.">
        <title>101 Dothideomycetes genomes: a test case for predicting lifestyles and emergence of pathogens.</title>
        <authorList>
            <person name="Haridas S."/>
            <person name="Albert R."/>
            <person name="Binder M."/>
            <person name="Bloem J."/>
            <person name="Labutti K."/>
            <person name="Salamov A."/>
            <person name="Andreopoulos B."/>
            <person name="Baker S."/>
            <person name="Barry K."/>
            <person name="Bills G."/>
            <person name="Bluhm B."/>
            <person name="Cannon C."/>
            <person name="Castanera R."/>
            <person name="Culley D."/>
            <person name="Daum C."/>
            <person name="Ezra D."/>
            <person name="Gonzalez J."/>
            <person name="Henrissat B."/>
            <person name="Kuo A."/>
            <person name="Liang C."/>
            <person name="Lipzen A."/>
            <person name="Lutzoni F."/>
            <person name="Magnuson J."/>
            <person name="Mondo S."/>
            <person name="Nolan M."/>
            <person name="Ohm R."/>
            <person name="Pangilinan J."/>
            <person name="Park H.-J."/>
            <person name="Ramirez L."/>
            <person name="Alfaro M."/>
            <person name="Sun H."/>
            <person name="Tritt A."/>
            <person name="Yoshinaga Y."/>
            <person name="Zwiers L.-H."/>
            <person name="Turgeon B."/>
            <person name="Goodwin S."/>
            <person name="Spatafora J."/>
            <person name="Crous P."/>
            <person name="Grigoriev I."/>
        </authorList>
    </citation>
    <scope>NUCLEOTIDE SEQUENCE</scope>
    <source>
        <strain evidence="2">CBS 627.86</strain>
    </source>
</reference>
<feature type="chain" id="PRO_5025351019" evidence="1">
    <location>
        <begin position="26"/>
        <end position="111"/>
    </location>
</feature>
<dbReference type="Proteomes" id="UP000799770">
    <property type="component" value="Unassembled WGS sequence"/>
</dbReference>
<dbReference type="EMBL" id="ML977313">
    <property type="protein sequence ID" value="KAF2120520.1"/>
    <property type="molecule type" value="Genomic_DNA"/>
</dbReference>
<organism evidence="2 3">
    <name type="scientific">Lophiotrema nucula</name>
    <dbReference type="NCBI Taxonomy" id="690887"/>
    <lineage>
        <taxon>Eukaryota</taxon>
        <taxon>Fungi</taxon>
        <taxon>Dikarya</taxon>
        <taxon>Ascomycota</taxon>
        <taxon>Pezizomycotina</taxon>
        <taxon>Dothideomycetes</taxon>
        <taxon>Pleosporomycetidae</taxon>
        <taxon>Pleosporales</taxon>
        <taxon>Lophiotremataceae</taxon>
        <taxon>Lophiotrema</taxon>
    </lineage>
</organism>
<accession>A0A6A5ZLK1</accession>
<protein>
    <submittedName>
        <fullName evidence="2">Uncharacterized protein</fullName>
    </submittedName>
</protein>